<name>A0A0A1T969_9HYPO</name>
<dbReference type="HOGENOM" id="CLU_011409_6_2_1"/>
<sequence>MVKIENDATGLWKKRWAPKVRSGCLTCRTRRVKCDEQKPSCKRCIRSTRQCVYDRERQTELQRSIEPTILIQPLAFQGPFSSPPCVQERRTFEMFRETVVPFVSDIFDVDFWNIVTLRAAYMYPAVWYASLAMASASKVAEIDATADEAAMQLRQSYEQQALTFCSKSARHLTQVNYKNPSVADQEMLLLTCNLLIGYANLRGDKEQAMMHLANGAYLSKKWKYWETGQGAPLQHRLKDCVAPVLSINLLFRRLEMQLYNSFQQLPKDQDVEMEDSIPTDLTPFTSATEAYMHLLPIQRELRMLMRLPPPRPGAIAISFMAPGCEQWRQPFQDWRTKLHLYGAQLAEKEKIGSVPGDEKIRMEILHIWELCFETSLYVDMLKGPLGWDDFNTNFINIADTCEKLLEQHRNERLRGNTDAAVANLSCFMSLVSQPLTFVASTCRIPSVRRRALQLVKEHPFRDGVAAGADFITLFERKIEFEEQAAKLAPLEGGCDCGSNIFVCNSHRVPTGIVEFRPDGSMFAEMRTVHDEAMNQLGKMIPLVLPTKNYG</sequence>
<dbReference type="Pfam" id="PF00172">
    <property type="entry name" value="Zn_clus"/>
    <property type="match status" value="1"/>
</dbReference>
<dbReference type="PANTHER" id="PTHR36206">
    <property type="entry name" value="ASPERCRYPTIN BIOSYNTHESIS CLUSTER-SPECIFIC TRANSCRIPTION REGULATOR ATNN-RELATED"/>
    <property type="match status" value="1"/>
</dbReference>
<evidence type="ECO:0000313" key="9">
    <source>
        <dbReference type="Proteomes" id="UP000039046"/>
    </source>
</evidence>
<dbReference type="PROSITE" id="PS00463">
    <property type="entry name" value="ZN2_CY6_FUNGAL_1"/>
    <property type="match status" value="1"/>
</dbReference>
<dbReference type="InterPro" id="IPR001138">
    <property type="entry name" value="Zn2Cys6_DnaBD"/>
</dbReference>
<evidence type="ECO:0000256" key="4">
    <source>
        <dbReference type="ARBA" id="ARBA00023125"/>
    </source>
</evidence>
<reference evidence="8 9" key="1">
    <citation type="journal article" date="2015" name="Genome Announc.">
        <title>Draft Genome Sequence and Gene Annotation of the Entomopathogenic Fungus Verticillium hemipterigenum.</title>
        <authorList>
            <person name="Horn F."/>
            <person name="Habel A."/>
            <person name="Scharf D.H."/>
            <person name="Dworschak J."/>
            <person name="Brakhage A.A."/>
            <person name="Guthke R."/>
            <person name="Hertweck C."/>
            <person name="Linde J."/>
        </authorList>
    </citation>
    <scope>NUCLEOTIDE SEQUENCE [LARGE SCALE GENOMIC DNA]</scope>
</reference>
<evidence type="ECO:0000256" key="1">
    <source>
        <dbReference type="ARBA" id="ARBA00022723"/>
    </source>
</evidence>
<dbReference type="PRINTS" id="PR00755">
    <property type="entry name" value="AFLATOXINBRP"/>
</dbReference>
<keyword evidence="1" id="KW-0479">Metal-binding</keyword>
<feature type="domain" description="Zn(2)-C6 fungal-type" evidence="7">
    <location>
        <begin position="23"/>
        <end position="53"/>
    </location>
</feature>
<evidence type="ECO:0000256" key="5">
    <source>
        <dbReference type="ARBA" id="ARBA00023163"/>
    </source>
</evidence>
<keyword evidence="9" id="KW-1185">Reference proteome</keyword>
<evidence type="ECO:0000259" key="7">
    <source>
        <dbReference type="PROSITE" id="PS50048"/>
    </source>
</evidence>
<dbReference type="InterPro" id="IPR052360">
    <property type="entry name" value="Transcr_Regulatory_Proteins"/>
</dbReference>
<accession>A0A0A1T969</accession>
<keyword evidence="4" id="KW-0238">DNA-binding</keyword>
<dbReference type="Gene3D" id="4.10.240.10">
    <property type="entry name" value="Zn(2)-C6 fungal-type DNA-binding domain"/>
    <property type="match status" value="1"/>
</dbReference>
<dbReference type="PANTHER" id="PTHR36206:SF12">
    <property type="entry name" value="ASPERCRYPTIN BIOSYNTHESIS CLUSTER-SPECIFIC TRANSCRIPTION REGULATOR ATNN-RELATED"/>
    <property type="match status" value="1"/>
</dbReference>
<dbReference type="GO" id="GO:0008270">
    <property type="term" value="F:zinc ion binding"/>
    <property type="evidence" value="ECO:0007669"/>
    <property type="project" value="InterPro"/>
</dbReference>
<keyword evidence="3" id="KW-0805">Transcription regulation</keyword>
<evidence type="ECO:0000256" key="3">
    <source>
        <dbReference type="ARBA" id="ARBA00023015"/>
    </source>
</evidence>
<protein>
    <recommendedName>
        <fullName evidence="7">Zn(2)-C6 fungal-type domain-containing protein</fullName>
    </recommendedName>
</protein>
<dbReference type="EMBL" id="CDHN01000005">
    <property type="protein sequence ID" value="CEJ93651.1"/>
    <property type="molecule type" value="Genomic_DNA"/>
</dbReference>
<dbReference type="Pfam" id="PF11951">
    <property type="entry name" value="Fungal_trans_2"/>
    <property type="match status" value="1"/>
</dbReference>
<keyword evidence="5" id="KW-0804">Transcription</keyword>
<dbReference type="AlphaFoldDB" id="A0A0A1T969"/>
<dbReference type="InterPro" id="IPR021858">
    <property type="entry name" value="Fun_TF"/>
</dbReference>
<gene>
    <name evidence="8" type="ORF">VHEMI09227</name>
</gene>
<dbReference type="OrthoDB" id="3145928at2759"/>
<dbReference type="GO" id="GO:0000981">
    <property type="term" value="F:DNA-binding transcription factor activity, RNA polymerase II-specific"/>
    <property type="evidence" value="ECO:0007669"/>
    <property type="project" value="InterPro"/>
</dbReference>
<dbReference type="SUPFAM" id="SSF57701">
    <property type="entry name" value="Zn2/Cys6 DNA-binding domain"/>
    <property type="match status" value="1"/>
</dbReference>
<dbReference type="Proteomes" id="UP000039046">
    <property type="component" value="Unassembled WGS sequence"/>
</dbReference>
<keyword evidence="2" id="KW-0862">Zinc</keyword>
<evidence type="ECO:0000313" key="8">
    <source>
        <dbReference type="EMBL" id="CEJ93651.1"/>
    </source>
</evidence>
<evidence type="ECO:0000256" key="2">
    <source>
        <dbReference type="ARBA" id="ARBA00022833"/>
    </source>
</evidence>
<dbReference type="GO" id="GO:0003677">
    <property type="term" value="F:DNA binding"/>
    <property type="evidence" value="ECO:0007669"/>
    <property type="project" value="UniProtKB-KW"/>
</dbReference>
<dbReference type="InterPro" id="IPR036864">
    <property type="entry name" value="Zn2-C6_fun-type_DNA-bd_sf"/>
</dbReference>
<evidence type="ECO:0000256" key="6">
    <source>
        <dbReference type="ARBA" id="ARBA00023242"/>
    </source>
</evidence>
<keyword evidence="6" id="KW-0539">Nucleus</keyword>
<dbReference type="CDD" id="cd00067">
    <property type="entry name" value="GAL4"/>
    <property type="match status" value="1"/>
</dbReference>
<proteinExistence type="predicted"/>
<dbReference type="SMART" id="SM00066">
    <property type="entry name" value="GAL4"/>
    <property type="match status" value="1"/>
</dbReference>
<dbReference type="PROSITE" id="PS50048">
    <property type="entry name" value="ZN2_CY6_FUNGAL_2"/>
    <property type="match status" value="1"/>
</dbReference>
<organism evidence="8 9">
    <name type="scientific">[Torrubiella] hemipterigena</name>
    <dbReference type="NCBI Taxonomy" id="1531966"/>
    <lineage>
        <taxon>Eukaryota</taxon>
        <taxon>Fungi</taxon>
        <taxon>Dikarya</taxon>
        <taxon>Ascomycota</taxon>
        <taxon>Pezizomycotina</taxon>
        <taxon>Sordariomycetes</taxon>
        <taxon>Hypocreomycetidae</taxon>
        <taxon>Hypocreales</taxon>
        <taxon>Clavicipitaceae</taxon>
        <taxon>Clavicipitaceae incertae sedis</taxon>
        <taxon>'Torrubiella' clade</taxon>
    </lineage>
</organism>